<keyword evidence="3" id="KW-1185">Reference proteome</keyword>
<feature type="region of interest" description="Disordered" evidence="1">
    <location>
        <begin position="1"/>
        <end position="41"/>
    </location>
</feature>
<dbReference type="EMBL" id="JAYMGO010000005">
    <property type="protein sequence ID" value="KAL1275152.1"/>
    <property type="molecule type" value="Genomic_DNA"/>
</dbReference>
<accession>A0ABR3NE77</accession>
<evidence type="ECO:0000313" key="3">
    <source>
        <dbReference type="Proteomes" id="UP001558613"/>
    </source>
</evidence>
<comment type="caution">
    <text evidence="2">The sequence shown here is derived from an EMBL/GenBank/DDBJ whole genome shotgun (WGS) entry which is preliminary data.</text>
</comment>
<protein>
    <submittedName>
        <fullName evidence="2">Uncharacterized protein</fullName>
    </submittedName>
</protein>
<evidence type="ECO:0000256" key="1">
    <source>
        <dbReference type="SAM" id="MobiDB-lite"/>
    </source>
</evidence>
<reference evidence="2 3" key="1">
    <citation type="submission" date="2023-09" db="EMBL/GenBank/DDBJ databases">
        <authorList>
            <person name="Wang M."/>
        </authorList>
    </citation>
    <scope>NUCLEOTIDE SEQUENCE [LARGE SCALE GENOMIC DNA]</scope>
    <source>
        <strain evidence="2">GT-2023</strain>
        <tissue evidence="2">Liver</tissue>
    </source>
</reference>
<organism evidence="2 3">
    <name type="scientific">Cirrhinus molitorella</name>
    <name type="common">mud carp</name>
    <dbReference type="NCBI Taxonomy" id="172907"/>
    <lineage>
        <taxon>Eukaryota</taxon>
        <taxon>Metazoa</taxon>
        <taxon>Chordata</taxon>
        <taxon>Craniata</taxon>
        <taxon>Vertebrata</taxon>
        <taxon>Euteleostomi</taxon>
        <taxon>Actinopterygii</taxon>
        <taxon>Neopterygii</taxon>
        <taxon>Teleostei</taxon>
        <taxon>Ostariophysi</taxon>
        <taxon>Cypriniformes</taxon>
        <taxon>Cyprinidae</taxon>
        <taxon>Labeoninae</taxon>
        <taxon>Labeonini</taxon>
        <taxon>Cirrhinus</taxon>
    </lineage>
</organism>
<sequence>MTPRSRTGWEKWPNFHRGAFRPPSGGGSLRRRPPAPSASRRYEPVKLLAAPCELERCECARKRSASSEGARGSRLFFRELECLSTVRERLLARVTWEKRKGAHVRGVCMKTKTRRSLRENCAKLISASGGE</sequence>
<proteinExistence type="predicted"/>
<dbReference type="Proteomes" id="UP001558613">
    <property type="component" value="Unassembled WGS sequence"/>
</dbReference>
<evidence type="ECO:0000313" key="2">
    <source>
        <dbReference type="EMBL" id="KAL1275152.1"/>
    </source>
</evidence>
<gene>
    <name evidence="2" type="ORF">QQF64_027966</name>
</gene>
<name>A0ABR3NE77_9TELE</name>